<evidence type="ECO:0000313" key="1">
    <source>
        <dbReference type="EMBL" id="KKK41026.1"/>
    </source>
</evidence>
<comment type="caution">
    <text evidence="1">The sequence shown here is derived from an EMBL/GenBank/DDBJ whole genome shotgun (WGS) entry which is preliminary data.</text>
</comment>
<proteinExistence type="predicted"/>
<accession>A0A0F8XXZ8</accession>
<gene>
    <name evidence="1" type="ORF">LCGC14_2880630</name>
</gene>
<reference evidence="1" key="1">
    <citation type="journal article" date="2015" name="Nature">
        <title>Complex archaea that bridge the gap between prokaryotes and eukaryotes.</title>
        <authorList>
            <person name="Spang A."/>
            <person name="Saw J.H."/>
            <person name="Jorgensen S.L."/>
            <person name="Zaremba-Niedzwiedzka K."/>
            <person name="Martijn J."/>
            <person name="Lind A.E."/>
            <person name="van Eijk R."/>
            <person name="Schleper C."/>
            <person name="Guy L."/>
            <person name="Ettema T.J."/>
        </authorList>
    </citation>
    <scope>NUCLEOTIDE SEQUENCE</scope>
</reference>
<name>A0A0F8XXZ8_9ZZZZ</name>
<dbReference type="AlphaFoldDB" id="A0A0F8XXZ8"/>
<feature type="non-terminal residue" evidence="1">
    <location>
        <position position="1"/>
    </location>
</feature>
<protein>
    <submittedName>
        <fullName evidence="1">Uncharacterized protein</fullName>
    </submittedName>
</protein>
<dbReference type="EMBL" id="LAZR01070432">
    <property type="protein sequence ID" value="KKK41026.1"/>
    <property type="molecule type" value="Genomic_DNA"/>
</dbReference>
<sequence length="187" mass="21527">NKGGAGCGCRHSDIRGFSTGISSPLSYFGFRSAWSGWEIKRKPLPIDNVYPPLEDPAHRCVPRIRRAAGTQYWWLHLSALEDHLSGLVRLWRITPSRPIFKNTLGQPRLPVPKSRIFRQFAAKWLLDNTIFIRYLNFGCLKSFVTCCRIVAIQYAVTYLQWPHNSVFLLICFQKANSYPFVLLKNRG</sequence>
<organism evidence="1">
    <name type="scientific">marine sediment metagenome</name>
    <dbReference type="NCBI Taxonomy" id="412755"/>
    <lineage>
        <taxon>unclassified sequences</taxon>
        <taxon>metagenomes</taxon>
        <taxon>ecological metagenomes</taxon>
    </lineage>
</organism>